<dbReference type="Proteomes" id="UP000799291">
    <property type="component" value="Unassembled WGS sequence"/>
</dbReference>
<feature type="compositionally biased region" description="Low complexity" evidence="1">
    <location>
        <begin position="147"/>
        <end position="162"/>
    </location>
</feature>
<feature type="region of interest" description="Disordered" evidence="1">
    <location>
        <begin position="104"/>
        <end position="129"/>
    </location>
</feature>
<organism evidence="3 4">
    <name type="scientific">Lentithecium fluviatile CBS 122367</name>
    <dbReference type="NCBI Taxonomy" id="1168545"/>
    <lineage>
        <taxon>Eukaryota</taxon>
        <taxon>Fungi</taxon>
        <taxon>Dikarya</taxon>
        <taxon>Ascomycota</taxon>
        <taxon>Pezizomycotina</taxon>
        <taxon>Dothideomycetes</taxon>
        <taxon>Pleosporomycetidae</taxon>
        <taxon>Pleosporales</taxon>
        <taxon>Massarineae</taxon>
        <taxon>Lentitheciaceae</taxon>
        <taxon>Lentithecium</taxon>
    </lineage>
</organism>
<reference evidence="3" key="1">
    <citation type="journal article" date="2020" name="Stud. Mycol.">
        <title>101 Dothideomycetes genomes: a test case for predicting lifestyles and emergence of pathogens.</title>
        <authorList>
            <person name="Haridas S."/>
            <person name="Albert R."/>
            <person name="Binder M."/>
            <person name="Bloem J."/>
            <person name="Labutti K."/>
            <person name="Salamov A."/>
            <person name="Andreopoulos B."/>
            <person name="Baker S."/>
            <person name="Barry K."/>
            <person name="Bills G."/>
            <person name="Bluhm B."/>
            <person name="Cannon C."/>
            <person name="Castanera R."/>
            <person name="Culley D."/>
            <person name="Daum C."/>
            <person name="Ezra D."/>
            <person name="Gonzalez J."/>
            <person name="Henrissat B."/>
            <person name="Kuo A."/>
            <person name="Liang C."/>
            <person name="Lipzen A."/>
            <person name="Lutzoni F."/>
            <person name="Magnuson J."/>
            <person name="Mondo S."/>
            <person name="Nolan M."/>
            <person name="Ohm R."/>
            <person name="Pangilinan J."/>
            <person name="Park H.-J."/>
            <person name="Ramirez L."/>
            <person name="Alfaro M."/>
            <person name="Sun H."/>
            <person name="Tritt A."/>
            <person name="Yoshinaga Y."/>
            <person name="Zwiers L.-H."/>
            <person name="Turgeon B."/>
            <person name="Goodwin S."/>
            <person name="Spatafora J."/>
            <person name="Crous P."/>
            <person name="Grigoriev I."/>
        </authorList>
    </citation>
    <scope>NUCLEOTIDE SEQUENCE</scope>
    <source>
        <strain evidence="3">CBS 122367</strain>
    </source>
</reference>
<evidence type="ECO:0000313" key="4">
    <source>
        <dbReference type="Proteomes" id="UP000799291"/>
    </source>
</evidence>
<feature type="compositionally biased region" description="Basic and acidic residues" evidence="1">
    <location>
        <begin position="164"/>
        <end position="178"/>
    </location>
</feature>
<accession>A0A6G1J280</accession>
<evidence type="ECO:0000313" key="3">
    <source>
        <dbReference type="EMBL" id="KAF2684310.1"/>
    </source>
</evidence>
<evidence type="ECO:0000256" key="1">
    <source>
        <dbReference type="SAM" id="MobiDB-lite"/>
    </source>
</evidence>
<feature type="transmembrane region" description="Helical" evidence="2">
    <location>
        <begin position="6"/>
        <end position="25"/>
    </location>
</feature>
<feature type="region of interest" description="Disordered" evidence="1">
    <location>
        <begin position="143"/>
        <end position="236"/>
    </location>
</feature>
<evidence type="ECO:0000256" key="2">
    <source>
        <dbReference type="SAM" id="Phobius"/>
    </source>
</evidence>
<feature type="compositionally biased region" description="Basic and acidic residues" evidence="1">
    <location>
        <begin position="208"/>
        <end position="225"/>
    </location>
</feature>
<sequence>MIPAVAILIAIAAVFIAGGLLFALVKHKAGCRVMQYGGSGRDDIEMQIVSPVWGPISQRKSEQRGERDFYMSGGLSGLPVPGTAVTRRGEDDARAADVGLQRVHDGEVESDRGSMRVNAPRSMTEEEHEERYKMTMAALARLQVPRSPTVANTPNATTSATARNDSDKSGDVNVHDRNFAIGDGSSSSSEKNAQEKKEQAKKKGKFNKTKEERERAMKERREKALSEASAKLEGTWDGYEQQEKEWAEKGFAAVTFSKD</sequence>
<dbReference type="EMBL" id="MU005581">
    <property type="protein sequence ID" value="KAF2684310.1"/>
    <property type="molecule type" value="Genomic_DNA"/>
</dbReference>
<keyword evidence="2" id="KW-1133">Transmembrane helix</keyword>
<keyword evidence="2" id="KW-0812">Transmembrane</keyword>
<protein>
    <submittedName>
        <fullName evidence="3">Uncharacterized protein</fullName>
    </submittedName>
</protein>
<gene>
    <name evidence="3" type="ORF">K458DRAFT_403971</name>
</gene>
<keyword evidence="4" id="KW-1185">Reference proteome</keyword>
<name>A0A6G1J280_9PLEO</name>
<dbReference type="AlphaFoldDB" id="A0A6G1J280"/>
<feature type="compositionally biased region" description="Basic and acidic residues" evidence="1">
    <location>
        <begin position="104"/>
        <end position="114"/>
    </location>
</feature>
<proteinExistence type="predicted"/>
<keyword evidence="2" id="KW-0472">Membrane</keyword>